<dbReference type="GO" id="GO:0033013">
    <property type="term" value="P:tetrapyrrole metabolic process"/>
    <property type="evidence" value="ECO:0007669"/>
    <property type="project" value="UniProtKB-ARBA"/>
</dbReference>
<evidence type="ECO:0000313" key="7">
    <source>
        <dbReference type="EMBL" id="GAN77246.1"/>
    </source>
</evidence>
<keyword evidence="5 6" id="KW-0472">Membrane</keyword>
<proteinExistence type="inferred from homology"/>
<dbReference type="Proteomes" id="UP000032680">
    <property type="component" value="Unassembled WGS sequence"/>
</dbReference>
<comment type="subcellular location">
    <subcellularLocation>
        <location evidence="1">Membrane</location>
        <topology evidence="1">Multi-pass membrane protein</topology>
    </subcellularLocation>
</comment>
<dbReference type="Pfam" id="PF03073">
    <property type="entry name" value="TspO_MBR"/>
    <property type="match status" value="1"/>
</dbReference>
<keyword evidence="4 6" id="KW-1133">Transmembrane helix</keyword>
<feature type="transmembrane region" description="Helical" evidence="6">
    <location>
        <begin position="49"/>
        <end position="70"/>
    </location>
</feature>
<evidence type="ECO:0000256" key="4">
    <source>
        <dbReference type="ARBA" id="ARBA00022989"/>
    </source>
</evidence>
<dbReference type="PANTHER" id="PTHR10057">
    <property type="entry name" value="PERIPHERAL-TYPE BENZODIAZEPINE RECEPTOR"/>
    <property type="match status" value="1"/>
</dbReference>
<gene>
    <name evidence="7" type="ORF">Asru_0264_03</name>
</gene>
<protein>
    <submittedName>
        <fullName evidence="7">Transcriptional negative regulator of photosynthesis CrtK/TspO/MBR</fullName>
    </submittedName>
</protein>
<feature type="transmembrane region" description="Helical" evidence="6">
    <location>
        <begin position="108"/>
        <end position="128"/>
    </location>
</feature>
<dbReference type="InterPro" id="IPR038330">
    <property type="entry name" value="TspO/MBR-related_sf"/>
</dbReference>
<evidence type="ECO:0000256" key="5">
    <source>
        <dbReference type="ARBA" id="ARBA00023136"/>
    </source>
</evidence>
<dbReference type="RefSeq" id="WP_048861255.1">
    <property type="nucleotide sequence ID" value="NZ_BANB01000264.1"/>
</dbReference>
<dbReference type="GO" id="GO:0016020">
    <property type="term" value="C:membrane"/>
    <property type="evidence" value="ECO:0007669"/>
    <property type="project" value="UniProtKB-SubCell"/>
</dbReference>
<organism evidence="7 8">
    <name type="scientific">Acidisphaera rubrifaciens HS-AP3</name>
    <dbReference type="NCBI Taxonomy" id="1231350"/>
    <lineage>
        <taxon>Bacteria</taxon>
        <taxon>Pseudomonadati</taxon>
        <taxon>Pseudomonadota</taxon>
        <taxon>Alphaproteobacteria</taxon>
        <taxon>Acetobacterales</taxon>
        <taxon>Acetobacteraceae</taxon>
        <taxon>Acidisphaera</taxon>
    </lineage>
</organism>
<keyword evidence="3 6" id="KW-0812">Transmembrane</keyword>
<feature type="transmembrane region" description="Helical" evidence="6">
    <location>
        <begin position="82"/>
        <end position="101"/>
    </location>
</feature>
<dbReference type="FunFam" id="1.20.1260.100:FF:000001">
    <property type="entry name" value="translocator protein 2"/>
    <property type="match status" value="1"/>
</dbReference>
<dbReference type="CDD" id="cd15904">
    <property type="entry name" value="TSPO_MBR"/>
    <property type="match status" value="1"/>
</dbReference>
<dbReference type="PIRSF" id="PIRSF005859">
    <property type="entry name" value="PBR"/>
    <property type="match status" value="1"/>
</dbReference>
<evidence type="ECO:0000256" key="1">
    <source>
        <dbReference type="ARBA" id="ARBA00004141"/>
    </source>
</evidence>
<dbReference type="EMBL" id="BANB01000264">
    <property type="protein sequence ID" value="GAN77246.1"/>
    <property type="molecule type" value="Genomic_DNA"/>
</dbReference>
<dbReference type="OrthoDB" id="9795496at2"/>
<evidence type="ECO:0000256" key="6">
    <source>
        <dbReference type="SAM" id="Phobius"/>
    </source>
</evidence>
<name>A0A0D6P7D2_9PROT</name>
<evidence type="ECO:0000256" key="2">
    <source>
        <dbReference type="ARBA" id="ARBA00007524"/>
    </source>
</evidence>
<feature type="transmembrane region" description="Helical" evidence="6">
    <location>
        <begin position="134"/>
        <end position="156"/>
    </location>
</feature>
<sequence>MSVLLAGGWQVPAGAVAWAVVVAVAGGLLTEIGPWYRRLRKPSWQPPDWAFGPAWTLIFLLAAAAAVLAWNGAPEGAAHLRVVVLYVVNGVLNVGWSLFFFRLRRPDLALVEVVALWLSILAMVIGVAPLSGLAALLLAPYLAWVTFAAALNRAVVRLNPRRA</sequence>
<dbReference type="AlphaFoldDB" id="A0A0D6P7D2"/>
<evidence type="ECO:0000256" key="3">
    <source>
        <dbReference type="ARBA" id="ARBA00022692"/>
    </source>
</evidence>
<accession>A0A0D6P7D2</accession>
<comment type="caution">
    <text evidence="7">The sequence shown here is derived from an EMBL/GenBank/DDBJ whole genome shotgun (WGS) entry which is preliminary data.</text>
</comment>
<keyword evidence="8" id="KW-1185">Reference proteome</keyword>
<evidence type="ECO:0000313" key="8">
    <source>
        <dbReference type="Proteomes" id="UP000032680"/>
    </source>
</evidence>
<feature type="transmembrane region" description="Helical" evidence="6">
    <location>
        <begin position="15"/>
        <end position="37"/>
    </location>
</feature>
<comment type="similarity">
    <text evidence="2">Belongs to the TspO/BZRP family.</text>
</comment>
<dbReference type="Gene3D" id="1.20.1260.100">
    <property type="entry name" value="TspO/MBR protein"/>
    <property type="match status" value="1"/>
</dbReference>
<dbReference type="InterPro" id="IPR004307">
    <property type="entry name" value="TspO_MBR"/>
</dbReference>
<dbReference type="PANTHER" id="PTHR10057:SF0">
    <property type="entry name" value="TRANSLOCATOR PROTEIN"/>
    <property type="match status" value="1"/>
</dbReference>
<reference evidence="7 8" key="1">
    <citation type="submission" date="2012-11" db="EMBL/GenBank/DDBJ databases">
        <title>Whole genome sequence of Acidisphaera rubrifaciens HS-AP3.</title>
        <authorList>
            <person name="Azuma Y."/>
            <person name="Higashiura N."/>
            <person name="Hirakawa H."/>
            <person name="Matsushita K."/>
        </authorList>
    </citation>
    <scope>NUCLEOTIDE SEQUENCE [LARGE SCALE GENOMIC DNA]</scope>
    <source>
        <strain evidence="7 8">HS-AP3</strain>
    </source>
</reference>